<reference evidence="4 5" key="1">
    <citation type="journal article" date="2019" name="Nat. Med.">
        <title>A library of human gut bacterial isolates paired with longitudinal multiomics data enables mechanistic microbiome research.</title>
        <authorList>
            <person name="Poyet M."/>
            <person name="Groussin M."/>
            <person name="Gibbons S.M."/>
            <person name="Avila-Pacheco J."/>
            <person name="Jiang X."/>
            <person name="Kearney S.M."/>
            <person name="Perrotta A.R."/>
            <person name="Berdy B."/>
            <person name="Zhao S."/>
            <person name="Lieberman T.D."/>
            <person name="Swanson P.K."/>
            <person name="Smith M."/>
            <person name="Roesemann S."/>
            <person name="Alexander J.E."/>
            <person name="Rich S.A."/>
            <person name="Livny J."/>
            <person name="Vlamakis H."/>
            <person name="Clish C."/>
            <person name="Bullock K."/>
            <person name="Deik A."/>
            <person name="Scott J."/>
            <person name="Pierce K.A."/>
            <person name="Xavier R.J."/>
            <person name="Alm E.J."/>
        </authorList>
    </citation>
    <scope>NUCLEOTIDE SEQUENCE [LARGE SCALE GENOMIC DNA]</scope>
    <source>
        <strain evidence="4 5">BIOML-A2</strain>
    </source>
</reference>
<evidence type="ECO:0000313" key="5">
    <source>
        <dbReference type="Proteomes" id="UP000375690"/>
    </source>
</evidence>
<organism evidence="4 5">
    <name type="scientific">Bacteroides ovatus</name>
    <dbReference type="NCBI Taxonomy" id="28116"/>
    <lineage>
        <taxon>Bacteria</taxon>
        <taxon>Pseudomonadati</taxon>
        <taxon>Bacteroidota</taxon>
        <taxon>Bacteroidia</taxon>
        <taxon>Bacteroidales</taxon>
        <taxon>Bacteroidaceae</taxon>
        <taxon>Bacteroides</taxon>
    </lineage>
</organism>
<sequence>MKKLLLIMLLMIVGGVECICKAQNISREKQKQIINYVNCFYTARYILAHPNLKKENQGIKNKGIDTISIENAYQYAELDRILKANEMKTTAENLTKPLNDRNVEYLKSSDEIFEFVYKVADAKGFERFNIKREDERVLECKILSYIFQNEENSEEQNKPEDEEKGETKVQEQSSEARLPIGFWILLGSVVFCLVVGVAVLFFKLLNCEHELDNKKTSYRNLEKDVDKLEQENKKLNDKIKKLEKDRREEKGKESVVTDGTQQEVVNNTVETGENVVESPMDLSISEKTVAVSKLVFYYADVDVSDDCFVRVNENKTKKSVYRLNVNQQNFVLIDDEQLYEVKLSRVSSSGITDACEVKGAYQKGKTVSITPGRVVLEDNGKWRIVDKAKIEIK</sequence>
<comment type="caution">
    <text evidence="4">The sequence shown here is derived from an EMBL/GenBank/DDBJ whole genome shotgun (WGS) entry which is preliminary data.</text>
</comment>
<protein>
    <submittedName>
        <fullName evidence="4">Uncharacterized protein</fullName>
    </submittedName>
</protein>
<name>A0A6A1XU94_BACOV</name>
<feature type="transmembrane region" description="Helical" evidence="3">
    <location>
        <begin position="180"/>
        <end position="205"/>
    </location>
</feature>
<dbReference type="Proteomes" id="UP000375690">
    <property type="component" value="Unassembled WGS sequence"/>
</dbReference>
<keyword evidence="1" id="KW-0175">Coiled coil</keyword>
<evidence type="ECO:0000256" key="2">
    <source>
        <dbReference type="SAM" id="MobiDB-lite"/>
    </source>
</evidence>
<evidence type="ECO:0000313" key="4">
    <source>
        <dbReference type="EMBL" id="KAB1329476.1"/>
    </source>
</evidence>
<gene>
    <name evidence="4" type="ORF">F3B53_05635</name>
</gene>
<evidence type="ECO:0000256" key="3">
    <source>
        <dbReference type="SAM" id="Phobius"/>
    </source>
</evidence>
<accession>A0A6A1XU94</accession>
<dbReference type="RefSeq" id="WP_272196344.1">
    <property type="nucleotide sequence ID" value="NZ_CP113514.1"/>
</dbReference>
<proteinExistence type="predicted"/>
<dbReference type="EMBL" id="VWFC01000004">
    <property type="protein sequence ID" value="KAB1329476.1"/>
    <property type="molecule type" value="Genomic_DNA"/>
</dbReference>
<feature type="compositionally biased region" description="Basic and acidic residues" evidence="2">
    <location>
        <begin position="155"/>
        <end position="169"/>
    </location>
</feature>
<keyword evidence="3" id="KW-0812">Transmembrane</keyword>
<keyword evidence="3" id="KW-1133">Transmembrane helix</keyword>
<feature type="region of interest" description="Disordered" evidence="2">
    <location>
        <begin position="151"/>
        <end position="171"/>
    </location>
</feature>
<evidence type="ECO:0000256" key="1">
    <source>
        <dbReference type="SAM" id="Coils"/>
    </source>
</evidence>
<dbReference type="AlphaFoldDB" id="A0A6A1XU94"/>
<feature type="coiled-coil region" evidence="1">
    <location>
        <begin position="204"/>
        <end position="252"/>
    </location>
</feature>
<keyword evidence="3" id="KW-0472">Membrane</keyword>